<dbReference type="GO" id="GO:0035556">
    <property type="term" value="P:intracellular signal transduction"/>
    <property type="evidence" value="ECO:0007669"/>
    <property type="project" value="InterPro"/>
</dbReference>
<dbReference type="VEuPathDB" id="FungiDB:SPPG_06588"/>
<evidence type="ECO:0008006" key="4">
    <source>
        <dbReference type="Google" id="ProtNLM"/>
    </source>
</evidence>
<dbReference type="EMBL" id="KQ257461">
    <property type="protein sequence ID" value="KNC98185.1"/>
    <property type="molecule type" value="Genomic_DNA"/>
</dbReference>
<feature type="compositionally biased region" description="Basic and acidic residues" evidence="1">
    <location>
        <begin position="29"/>
        <end position="41"/>
    </location>
</feature>
<organism evidence="2 3">
    <name type="scientific">Spizellomyces punctatus (strain DAOM BR117)</name>
    <dbReference type="NCBI Taxonomy" id="645134"/>
    <lineage>
        <taxon>Eukaryota</taxon>
        <taxon>Fungi</taxon>
        <taxon>Fungi incertae sedis</taxon>
        <taxon>Chytridiomycota</taxon>
        <taxon>Chytridiomycota incertae sedis</taxon>
        <taxon>Chytridiomycetes</taxon>
        <taxon>Spizellomycetales</taxon>
        <taxon>Spizellomycetaceae</taxon>
        <taxon>Spizellomyces</taxon>
    </lineage>
</organism>
<evidence type="ECO:0000313" key="2">
    <source>
        <dbReference type="EMBL" id="KNC98185.1"/>
    </source>
</evidence>
<dbReference type="AlphaFoldDB" id="A0A0L0H9G5"/>
<reference evidence="2 3" key="1">
    <citation type="submission" date="2009-08" db="EMBL/GenBank/DDBJ databases">
        <title>The Genome Sequence of Spizellomyces punctatus strain DAOM BR117.</title>
        <authorList>
            <consortium name="The Broad Institute Genome Sequencing Platform"/>
            <person name="Russ C."/>
            <person name="Cuomo C."/>
            <person name="Shea T."/>
            <person name="Young S.K."/>
            <person name="Zeng Q."/>
            <person name="Koehrsen M."/>
            <person name="Haas B."/>
            <person name="Borodovsky M."/>
            <person name="Guigo R."/>
            <person name="Alvarado L."/>
            <person name="Berlin A."/>
            <person name="Bochicchio J."/>
            <person name="Borenstein D."/>
            <person name="Chapman S."/>
            <person name="Chen Z."/>
            <person name="Engels R."/>
            <person name="Freedman E."/>
            <person name="Gellesch M."/>
            <person name="Goldberg J."/>
            <person name="Griggs A."/>
            <person name="Gujja S."/>
            <person name="Heiman D."/>
            <person name="Hepburn T."/>
            <person name="Howarth C."/>
            <person name="Jen D."/>
            <person name="Larson L."/>
            <person name="Lewis B."/>
            <person name="Mehta T."/>
            <person name="Park D."/>
            <person name="Pearson M."/>
            <person name="Roberts A."/>
            <person name="Saif S."/>
            <person name="Shenoy N."/>
            <person name="Sisk P."/>
            <person name="Stolte C."/>
            <person name="Sykes S."/>
            <person name="Thomson T."/>
            <person name="Walk T."/>
            <person name="White J."/>
            <person name="Yandava C."/>
            <person name="Burger G."/>
            <person name="Gray M.W."/>
            <person name="Holland P.W.H."/>
            <person name="King N."/>
            <person name="Lang F.B.F."/>
            <person name="Roger A.J."/>
            <person name="Ruiz-Trillo I."/>
            <person name="Lander E."/>
            <person name="Nusbaum C."/>
        </authorList>
    </citation>
    <scope>NUCLEOTIDE SEQUENCE [LARGE SCALE GENOMIC DNA]</scope>
    <source>
        <strain evidence="2 3">DAOM BR117</strain>
    </source>
</reference>
<proteinExistence type="predicted"/>
<dbReference type="InParanoid" id="A0A0L0H9G5"/>
<dbReference type="eggNOG" id="ENOG502S25E">
    <property type="taxonomic scope" value="Eukaryota"/>
</dbReference>
<dbReference type="GeneID" id="27689880"/>
<gene>
    <name evidence="2" type="ORF">SPPG_06588</name>
</gene>
<dbReference type="SUPFAM" id="SSF89837">
    <property type="entry name" value="Doublecortin (DC)"/>
    <property type="match status" value="1"/>
</dbReference>
<dbReference type="RefSeq" id="XP_016606225.1">
    <property type="nucleotide sequence ID" value="XM_016754789.1"/>
</dbReference>
<dbReference type="Proteomes" id="UP000053201">
    <property type="component" value="Unassembled WGS sequence"/>
</dbReference>
<protein>
    <recommendedName>
        <fullName evidence="4">Doublecortin domain-containing protein</fullName>
    </recommendedName>
</protein>
<accession>A0A0L0H9G5</accession>
<dbReference type="OrthoDB" id="548799at2759"/>
<sequence length="181" mass="20505">MSTEHLAPRAADVTARLTDPRTYTGTHKQRFDEEGHGRGMAGRKDLVEYDGNTTSAHRGHVPFGSDQDLRERVDREKPIVRSKSRESDIGVTAKKIKIFEYAERYSHGEDIVLNKSYPSIDKLREHAATLIPPGIPKVIVDQNLREITTLDDMENGGKYLALTPHDRAHFSEERVPTAFRK</sequence>
<dbReference type="GO" id="GO:0046785">
    <property type="term" value="P:microtubule polymerization"/>
    <property type="evidence" value="ECO:0007669"/>
    <property type="project" value="InterPro"/>
</dbReference>
<evidence type="ECO:0000256" key="1">
    <source>
        <dbReference type="SAM" id="MobiDB-lite"/>
    </source>
</evidence>
<dbReference type="InterPro" id="IPR036572">
    <property type="entry name" value="Doublecortin_dom_sf"/>
</dbReference>
<name>A0A0L0H9G5_SPIPD</name>
<dbReference type="Pfam" id="PF05517">
    <property type="entry name" value="p25-alpha"/>
    <property type="match status" value="1"/>
</dbReference>
<dbReference type="GO" id="GO:0015631">
    <property type="term" value="F:tubulin binding"/>
    <property type="evidence" value="ECO:0007669"/>
    <property type="project" value="InterPro"/>
</dbReference>
<evidence type="ECO:0000313" key="3">
    <source>
        <dbReference type="Proteomes" id="UP000053201"/>
    </source>
</evidence>
<dbReference type="InterPro" id="IPR008907">
    <property type="entry name" value="TPP/p25"/>
</dbReference>
<dbReference type="OMA" id="GHYLVIT"/>
<keyword evidence="3" id="KW-1185">Reference proteome</keyword>
<feature type="region of interest" description="Disordered" evidence="1">
    <location>
        <begin position="1"/>
        <end position="41"/>
    </location>
</feature>